<dbReference type="STRING" id="665126.ABB55_16455"/>
<proteinExistence type="predicted"/>
<dbReference type="AlphaFoldDB" id="A0A0P6W5C0"/>
<reference evidence="1 2" key="1">
    <citation type="submission" date="2015-09" db="EMBL/GenBank/DDBJ databases">
        <authorList>
            <person name="Jackson K.R."/>
            <person name="Lunt B.L."/>
            <person name="Fisher J.N.B."/>
            <person name="Gardner A.V."/>
            <person name="Bailey M.E."/>
            <person name="Deus L.M."/>
            <person name="Earl A.S."/>
            <person name="Gibby P.D."/>
            <person name="Hartmann K.A."/>
            <person name="Liu J.E."/>
            <person name="Manci A.M."/>
            <person name="Nielsen D.A."/>
            <person name="Solomon M.B."/>
            <person name="Breakwell D.P."/>
            <person name="Burnett S.H."/>
            <person name="Grose J.H."/>
        </authorList>
    </citation>
    <scope>NUCLEOTIDE SEQUENCE [LARGE SCALE GENOMIC DNA]</scope>
    <source>
        <strain evidence="1 2">16</strain>
    </source>
</reference>
<evidence type="ECO:0000313" key="1">
    <source>
        <dbReference type="EMBL" id="KPL53608.1"/>
    </source>
</evidence>
<comment type="caution">
    <text evidence="1">The sequence shown here is derived from an EMBL/GenBank/DDBJ whole genome shotgun (WGS) entry which is preliminary data.</text>
</comment>
<reference evidence="1 2" key="2">
    <citation type="submission" date="2015-10" db="EMBL/GenBank/DDBJ databases">
        <title>Draft Genome Sequence of Prosthecomicrobium hirschii ATCC 27832.</title>
        <authorList>
            <person name="Daniel J."/>
            <person name="Givan S.A."/>
            <person name="Brun Y.V."/>
            <person name="Brown P.J."/>
        </authorList>
    </citation>
    <scope>NUCLEOTIDE SEQUENCE [LARGE SCALE GENOMIC DNA]</scope>
    <source>
        <strain evidence="1 2">16</strain>
    </source>
</reference>
<organism evidence="1 2">
    <name type="scientific">Prosthecodimorpha hirschii</name>
    <dbReference type="NCBI Taxonomy" id="665126"/>
    <lineage>
        <taxon>Bacteria</taxon>
        <taxon>Pseudomonadati</taxon>
        <taxon>Pseudomonadota</taxon>
        <taxon>Alphaproteobacteria</taxon>
        <taxon>Hyphomicrobiales</taxon>
        <taxon>Ancalomicrobiaceae</taxon>
        <taxon>Prosthecodimorpha</taxon>
    </lineage>
</organism>
<keyword evidence="2" id="KW-1185">Reference proteome</keyword>
<dbReference type="Proteomes" id="UP000048984">
    <property type="component" value="Unassembled WGS sequence"/>
</dbReference>
<gene>
    <name evidence="1" type="ORF">ABB55_16455</name>
</gene>
<dbReference type="RefSeq" id="WP_152982072.1">
    <property type="nucleotide sequence ID" value="NZ_LJYW01000001.1"/>
</dbReference>
<name>A0A0P6W5C0_9HYPH</name>
<sequence length="269" mass="29433">MSDRSEITLTIHGLDTHNQDVDGEVFAKKFSAFLKALAAADIAANGKRRHKFMVSALAKNTATAAVRERIAVHGPVPGSSVAYCADGITAIYEDRPSARRLPKDFLKPIAALNSGVGETFAFGELKFDAGTVVRIDDFLRRRAEAILEEVERAESRQERLFKGMAFGSFDGVLKLVDLRGDTKRAKLTLSAGGREIDCNVDEVEVEKLRSALDHRAMVLGMAHYNGESGLPVRLDVRDVMLAKPEPDLSRWRGAFSISAGDDDESWGDL</sequence>
<protein>
    <submittedName>
        <fullName evidence="1">Uncharacterized protein</fullName>
    </submittedName>
</protein>
<dbReference type="EMBL" id="LJYW01000001">
    <property type="protein sequence ID" value="KPL53608.1"/>
    <property type="molecule type" value="Genomic_DNA"/>
</dbReference>
<accession>A0A0P6W5C0</accession>
<evidence type="ECO:0000313" key="2">
    <source>
        <dbReference type="Proteomes" id="UP000048984"/>
    </source>
</evidence>